<feature type="compositionally biased region" description="Low complexity" evidence="1">
    <location>
        <begin position="160"/>
        <end position="172"/>
    </location>
</feature>
<feature type="region of interest" description="Disordered" evidence="1">
    <location>
        <begin position="143"/>
        <end position="198"/>
    </location>
</feature>
<dbReference type="AlphaFoldDB" id="A0A1E7F4B2"/>
<feature type="compositionally biased region" description="Low complexity" evidence="1">
    <location>
        <begin position="406"/>
        <end position="415"/>
    </location>
</feature>
<feature type="region of interest" description="Disordered" evidence="1">
    <location>
        <begin position="1"/>
        <end position="83"/>
    </location>
</feature>
<feature type="region of interest" description="Disordered" evidence="1">
    <location>
        <begin position="402"/>
        <end position="421"/>
    </location>
</feature>
<proteinExistence type="predicted"/>
<dbReference type="Gene3D" id="3.30.900.20">
    <property type="match status" value="1"/>
</dbReference>
<feature type="compositionally biased region" description="Polar residues" evidence="1">
    <location>
        <begin position="1"/>
        <end position="11"/>
    </location>
</feature>
<dbReference type="InterPro" id="IPR053729">
    <property type="entry name" value="MAD2L1BP_domain_sf"/>
</dbReference>
<feature type="compositionally biased region" description="Low complexity" evidence="1">
    <location>
        <begin position="25"/>
        <end position="35"/>
    </location>
</feature>
<organism evidence="2 3">
    <name type="scientific">Fragilariopsis cylindrus CCMP1102</name>
    <dbReference type="NCBI Taxonomy" id="635003"/>
    <lineage>
        <taxon>Eukaryota</taxon>
        <taxon>Sar</taxon>
        <taxon>Stramenopiles</taxon>
        <taxon>Ochrophyta</taxon>
        <taxon>Bacillariophyta</taxon>
        <taxon>Bacillariophyceae</taxon>
        <taxon>Bacillariophycidae</taxon>
        <taxon>Bacillariales</taxon>
        <taxon>Bacillariaceae</taxon>
        <taxon>Fragilariopsis</taxon>
    </lineage>
</organism>
<dbReference type="InParanoid" id="A0A1E7F4B2"/>
<feature type="compositionally biased region" description="Low complexity" evidence="1">
    <location>
        <begin position="69"/>
        <end position="83"/>
    </location>
</feature>
<name>A0A1E7F4B2_9STRA</name>
<feature type="compositionally biased region" description="Basic residues" evidence="1">
    <location>
        <begin position="174"/>
        <end position="198"/>
    </location>
</feature>
<evidence type="ECO:0000256" key="1">
    <source>
        <dbReference type="SAM" id="MobiDB-lite"/>
    </source>
</evidence>
<protein>
    <submittedName>
        <fullName evidence="2">Uncharacterized protein</fullName>
    </submittedName>
</protein>
<evidence type="ECO:0000313" key="2">
    <source>
        <dbReference type="EMBL" id="OEU12974.1"/>
    </source>
</evidence>
<dbReference type="KEGG" id="fcy:FRACYDRAFT_243264"/>
<dbReference type="Proteomes" id="UP000095751">
    <property type="component" value="Unassembled WGS sequence"/>
</dbReference>
<gene>
    <name evidence="2" type="ORF">FRACYDRAFT_243264</name>
</gene>
<reference evidence="2 3" key="1">
    <citation type="submission" date="2016-09" db="EMBL/GenBank/DDBJ databases">
        <title>Extensive genetic diversity and differential bi-allelic expression allows diatom success in the polar Southern Ocean.</title>
        <authorList>
            <consortium name="DOE Joint Genome Institute"/>
            <person name="Mock T."/>
            <person name="Otillar R.P."/>
            <person name="Strauss J."/>
            <person name="Dupont C."/>
            <person name="Frickenhaus S."/>
            <person name="Maumus F."/>
            <person name="Mcmullan M."/>
            <person name="Sanges R."/>
            <person name="Schmutz J."/>
            <person name="Toseland A."/>
            <person name="Valas R."/>
            <person name="Veluchamy A."/>
            <person name="Ward B.J."/>
            <person name="Allen A."/>
            <person name="Barry K."/>
            <person name="Falciatore A."/>
            <person name="Ferrante M."/>
            <person name="Fortunato A.E."/>
            <person name="Gloeckner G."/>
            <person name="Gruber A."/>
            <person name="Hipkin R."/>
            <person name="Janech M."/>
            <person name="Kroth P."/>
            <person name="Leese F."/>
            <person name="Lindquist E."/>
            <person name="Lyon B.R."/>
            <person name="Martin J."/>
            <person name="Mayer C."/>
            <person name="Parker M."/>
            <person name="Quesneville H."/>
            <person name="Raymond J."/>
            <person name="Uhlig C."/>
            <person name="Valentin K.U."/>
            <person name="Worden A.Z."/>
            <person name="Armbrust E.V."/>
            <person name="Bowler C."/>
            <person name="Green B."/>
            <person name="Moulton V."/>
            <person name="Van Oosterhout C."/>
            <person name="Grigoriev I."/>
        </authorList>
    </citation>
    <scope>NUCLEOTIDE SEQUENCE [LARGE SCALE GENOMIC DNA]</scope>
    <source>
        <strain evidence="2 3">CCMP1102</strain>
    </source>
</reference>
<sequence>MEMSNTSSSVKTRGYNRRTRPARTSMENSKNSSSSVKTRGYDRRTRSASKTRTYQGRRQPPSENYDVHNNASNNNNSDNNNIKSDNNNEIISIPIPSMVSTDWLLRTAPIALARHLIYVRGLWPISVQQLLLLLQQQEDNNDNIIHSGDNSDSNHDKTNNNRNNGDTGNDTTANKRRRMNNTNTKKKRTKINPSLRRKQTKAMDQITRLCDEWRLALTVNQQQQQKIKQKLPLFLLISLGPSYGQSRELYLLDFQSLIYDDDDDTVAVDNNETDKENNSNNNSYAKEQKLEATLMRKLVGALMNAEGENSLSNSLPCKSSPRFRLWFTAGFKITTTIANSADENKYSNDTTAAGDDDHAAFISSSSTISWIPRTRFPRLSKQIVQSKTSSRKQSLVTIRFHRRRQQQQQQQQQHQNPLLQPTSEQLTWMSLTTGVKGFRL</sequence>
<dbReference type="OrthoDB" id="55798at2759"/>
<keyword evidence="3" id="KW-1185">Reference proteome</keyword>
<dbReference type="EMBL" id="KV784363">
    <property type="protein sequence ID" value="OEU12974.1"/>
    <property type="molecule type" value="Genomic_DNA"/>
</dbReference>
<evidence type="ECO:0000313" key="3">
    <source>
        <dbReference type="Proteomes" id="UP000095751"/>
    </source>
</evidence>
<accession>A0A1E7F4B2</accession>